<feature type="domain" description="NAD(P)-binding" evidence="1">
    <location>
        <begin position="10"/>
        <end position="147"/>
    </location>
</feature>
<name>A0ABY1PS57_9BACT</name>
<sequence>MNQRIAVTAASGQLGSEIVQAAIEIVGKENVVGLARTPSKAESLGVEIRPGDYLSREDLQHSLHGIETVLLVSGMDAPEKRIEQHRNVIEAAKHAGVKKIVYTSIQGAETGTAFSPVVQSNRQTEEDVRNSGLSWAIGRNGIYIEPDVEYIATYIERGEIANCAGDEKCGYTTRPELAYAYAKMMTEPQHDGQTYNLHGEAITQQQLADYMNGAFGTNLKYHSMSVEEYREDRIAELGEFLGSVIAGIYEGIRNGAANNESHFAKAAGRAHLSWASYFDGLKELSSPE</sequence>
<comment type="caution">
    <text evidence="2">The sequence shown here is derived from an EMBL/GenBank/DDBJ whole genome shotgun (WGS) entry which is preliminary data.</text>
</comment>
<dbReference type="InterPro" id="IPR052718">
    <property type="entry name" value="NmrA-type_oxidoreductase"/>
</dbReference>
<gene>
    <name evidence="2" type="ORF">SAMN06265222_101743</name>
</gene>
<dbReference type="SUPFAM" id="SSF51735">
    <property type="entry name" value="NAD(P)-binding Rossmann-fold domains"/>
    <property type="match status" value="1"/>
</dbReference>
<accession>A0ABY1PS57</accession>
<dbReference type="Pfam" id="PF13460">
    <property type="entry name" value="NAD_binding_10"/>
    <property type="match status" value="1"/>
</dbReference>
<proteinExistence type="predicted"/>
<protein>
    <submittedName>
        <fullName evidence="2">NAD(P)H dehydrogenase (Quinone)</fullName>
    </submittedName>
</protein>
<organism evidence="2 3">
    <name type="scientific">Neorhodopirellula lusitana</name>
    <dbReference type="NCBI Taxonomy" id="445327"/>
    <lineage>
        <taxon>Bacteria</taxon>
        <taxon>Pseudomonadati</taxon>
        <taxon>Planctomycetota</taxon>
        <taxon>Planctomycetia</taxon>
        <taxon>Pirellulales</taxon>
        <taxon>Pirellulaceae</taxon>
        <taxon>Neorhodopirellula</taxon>
    </lineage>
</organism>
<dbReference type="InterPro" id="IPR036291">
    <property type="entry name" value="NAD(P)-bd_dom_sf"/>
</dbReference>
<dbReference type="EMBL" id="FXUG01000001">
    <property type="protein sequence ID" value="SMP42263.1"/>
    <property type="molecule type" value="Genomic_DNA"/>
</dbReference>
<dbReference type="PANTHER" id="PTHR47129:SF1">
    <property type="entry name" value="NMRA-LIKE DOMAIN-CONTAINING PROTEIN"/>
    <property type="match status" value="1"/>
</dbReference>
<evidence type="ECO:0000313" key="2">
    <source>
        <dbReference type="EMBL" id="SMP42263.1"/>
    </source>
</evidence>
<dbReference type="InterPro" id="IPR016040">
    <property type="entry name" value="NAD(P)-bd_dom"/>
</dbReference>
<reference evidence="2 3" key="1">
    <citation type="submission" date="2017-05" db="EMBL/GenBank/DDBJ databases">
        <authorList>
            <person name="Varghese N."/>
            <person name="Submissions S."/>
        </authorList>
    </citation>
    <scope>NUCLEOTIDE SEQUENCE [LARGE SCALE GENOMIC DNA]</scope>
    <source>
        <strain evidence="2 3">DSM 25457</strain>
    </source>
</reference>
<keyword evidence="3" id="KW-1185">Reference proteome</keyword>
<dbReference type="RefSeq" id="WP_283430936.1">
    <property type="nucleotide sequence ID" value="NZ_FXUG01000001.1"/>
</dbReference>
<dbReference type="Proteomes" id="UP001158067">
    <property type="component" value="Unassembled WGS sequence"/>
</dbReference>
<evidence type="ECO:0000259" key="1">
    <source>
        <dbReference type="Pfam" id="PF13460"/>
    </source>
</evidence>
<dbReference type="PANTHER" id="PTHR47129">
    <property type="entry name" value="QUINONE OXIDOREDUCTASE 2"/>
    <property type="match status" value="1"/>
</dbReference>
<dbReference type="CDD" id="cd05269">
    <property type="entry name" value="TMR_SDR_a"/>
    <property type="match status" value="1"/>
</dbReference>
<dbReference type="Gene3D" id="3.90.25.10">
    <property type="entry name" value="UDP-galactose 4-epimerase, domain 1"/>
    <property type="match status" value="1"/>
</dbReference>
<evidence type="ECO:0000313" key="3">
    <source>
        <dbReference type="Proteomes" id="UP001158067"/>
    </source>
</evidence>
<dbReference type="Gene3D" id="3.40.50.720">
    <property type="entry name" value="NAD(P)-binding Rossmann-like Domain"/>
    <property type="match status" value="1"/>
</dbReference>